<dbReference type="Proteomes" id="UP000722336">
    <property type="component" value="Unassembled WGS sequence"/>
</dbReference>
<accession>A0ABS6SCZ2</accession>
<evidence type="ECO:0000259" key="2">
    <source>
        <dbReference type="Pfam" id="PF04536"/>
    </source>
</evidence>
<evidence type="ECO:0000256" key="1">
    <source>
        <dbReference type="SAM" id="Phobius"/>
    </source>
</evidence>
<protein>
    <submittedName>
        <fullName evidence="3">TPM domain-containing protein</fullName>
    </submittedName>
</protein>
<keyword evidence="1" id="KW-0812">Transmembrane</keyword>
<feature type="transmembrane region" description="Helical" evidence="1">
    <location>
        <begin position="179"/>
        <end position="197"/>
    </location>
</feature>
<feature type="domain" description="TPM" evidence="2">
    <location>
        <begin position="25"/>
        <end position="147"/>
    </location>
</feature>
<dbReference type="Pfam" id="PF04536">
    <property type="entry name" value="TPM_phosphatase"/>
    <property type="match status" value="1"/>
</dbReference>
<sequence>MMIALCLISGASAAAQTFPALTGRVVDQANILSPATEAELTATLEQLEKATQRQLVVATVTSLEGYPIEDYGFRLGRAWEIGDEQRDDGAILLVAPNDRKVRIEVGYGLEGVLSDGLSFLIVNREILPRFRDGDMEGGVRSGVMSLASQMALPADEAAANLAAADAAARDQRESSGDGGFPWGLIWILVIIAFNVWSMSRRRGGRRRGGVLIWGMPGFSGGRSSGGGFSGGGFSGGGFSGGGGSFGGGGASGGW</sequence>
<keyword evidence="4" id="KW-1185">Reference proteome</keyword>
<comment type="caution">
    <text evidence="3">The sequence shown here is derived from an EMBL/GenBank/DDBJ whole genome shotgun (WGS) entry which is preliminary data.</text>
</comment>
<evidence type="ECO:0000313" key="4">
    <source>
        <dbReference type="Proteomes" id="UP000722336"/>
    </source>
</evidence>
<reference evidence="3 4" key="1">
    <citation type="submission" date="2021-04" db="EMBL/GenBank/DDBJ databases">
        <authorList>
            <person name="Pira H."/>
            <person name="Risdian C."/>
            <person name="Wink J."/>
        </authorList>
    </citation>
    <scope>NUCLEOTIDE SEQUENCE [LARGE SCALE GENOMIC DNA]</scope>
    <source>
        <strain evidence="3 4">WHA3</strain>
    </source>
</reference>
<name>A0ABS6SCZ2_9SPHN</name>
<organism evidence="3 4">
    <name type="scientific">Pacificimonas pallii</name>
    <dbReference type="NCBI Taxonomy" id="2827236"/>
    <lineage>
        <taxon>Bacteria</taxon>
        <taxon>Pseudomonadati</taxon>
        <taxon>Pseudomonadota</taxon>
        <taxon>Alphaproteobacteria</taxon>
        <taxon>Sphingomonadales</taxon>
        <taxon>Sphingosinicellaceae</taxon>
        <taxon>Pacificimonas</taxon>
    </lineage>
</organism>
<keyword evidence="1" id="KW-1133">Transmembrane helix</keyword>
<evidence type="ECO:0000313" key="3">
    <source>
        <dbReference type="EMBL" id="MBV7255781.1"/>
    </source>
</evidence>
<dbReference type="RefSeq" id="WP_218444151.1">
    <property type="nucleotide sequence ID" value="NZ_JAGSPA010000001.1"/>
</dbReference>
<gene>
    <name evidence="3" type="ORF">KCG44_03160</name>
</gene>
<dbReference type="PANTHER" id="PTHR30373:SF2">
    <property type="entry name" value="UPF0603 PROTEIN YGCG"/>
    <property type="match status" value="1"/>
</dbReference>
<dbReference type="InterPro" id="IPR007621">
    <property type="entry name" value="TPM_dom"/>
</dbReference>
<dbReference type="PANTHER" id="PTHR30373">
    <property type="entry name" value="UPF0603 PROTEIN YGCG"/>
    <property type="match status" value="1"/>
</dbReference>
<proteinExistence type="predicted"/>
<keyword evidence="1" id="KW-0472">Membrane</keyword>
<dbReference type="EMBL" id="JAGSPA010000001">
    <property type="protein sequence ID" value="MBV7255781.1"/>
    <property type="molecule type" value="Genomic_DNA"/>
</dbReference>